<dbReference type="AlphaFoldDB" id="A0A7G1KCK0"/>
<evidence type="ECO:0000256" key="1">
    <source>
        <dbReference type="SAM" id="Phobius"/>
    </source>
</evidence>
<dbReference type="RefSeq" id="WP_232110796.1">
    <property type="nucleotide sequence ID" value="NZ_AP023396.1"/>
</dbReference>
<feature type="transmembrane region" description="Helical" evidence="1">
    <location>
        <begin position="112"/>
        <end position="134"/>
    </location>
</feature>
<feature type="transmembrane region" description="Helical" evidence="1">
    <location>
        <begin position="79"/>
        <end position="100"/>
    </location>
</feature>
<dbReference type="KEGG" id="nwl:NWFMUON74_03920"/>
<feature type="transmembrane region" description="Helical" evidence="1">
    <location>
        <begin position="48"/>
        <end position="67"/>
    </location>
</feature>
<dbReference type="Proteomes" id="UP000516173">
    <property type="component" value="Chromosome"/>
</dbReference>
<name>A0A7G1KCK0_9NOCA</name>
<dbReference type="Pfam" id="PF10825">
    <property type="entry name" value="DUF2752"/>
    <property type="match status" value="1"/>
</dbReference>
<sequence>MDIAHVQAETRPRWRGLGQPALVAGGAAAVGALLHFRDPHVPGSYSICPFYALTGWWCPGCGGLRAVHNLTDGRILDAVHSNVLLVPLLVGFVVWWGHWALRNWRGQPGRPFPFSIGRTQLVVILALFTVFTVFRNTPWGTWLAPV</sequence>
<evidence type="ECO:0000313" key="2">
    <source>
        <dbReference type="EMBL" id="BCK52620.1"/>
    </source>
</evidence>
<protein>
    <submittedName>
        <fullName evidence="2">Membrane protein</fullName>
    </submittedName>
</protein>
<reference evidence="2 3" key="1">
    <citation type="submission" date="2020-08" db="EMBL/GenBank/DDBJ databases">
        <title>Genome Sequencing of Nocardia wallacei strain FMUON74 and assembly.</title>
        <authorList>
            <person name="Toyokawa M."/>
            <person name="Uesaka K."/>
        </authorList>
    </citation>
    <scope>NUCLEOTIDE SEQUENCE [LARGE SCALE GENOMIC DNA]</scope>
    <source>
        <strain evidence="2 3">FMUON74</strain>
    </source>
</reference>
<gene>
    <name evidence="2" type="ORF">NWFMUON74_03920</name>
</gene>
<evidence type="ECO:0000313" key="3">
    <source>
        <dbReference type="Proteomes" id="UP000516173"/>
    </source>
</evidence>
<keyword evidence="3" id="KW-1185">Reference proteome</keyword>
<dbReference type="GeneID" id="80345018"/>
<accession>A0A7G1KCK0</accession>
<dbReference type="EMBL" id="AP023396">
    <property type="protein sequence ID" value="BCK52620.1"/>
    <property type="molecule type" value="Genomic_DNA"/>
</dbReference>
<keyword evidence="1" id="KW-0812">Transmembrane</keyword>
<keyword evidence="1" id="KW-0472">Membrane</keyword>
<dbReference type="InterPro" id="IPR021215">
    <property type="entry name" value="DUF2752"/>
</dbReference>
<feature type="transmembrane region" description="Helical" evidence="1">
    <location>
        <begin position="17"/>
        <end position="36"/>
    </location>
</feature>
<organism evidence="2 3">
    <name type="scientific">Nocardia wallacei</name>
    <dbReference type="NCBI Taxonomy" id="480035"/>
    <lineage>
        <taxon>Bacteria</taxon>
        <taxon>Bacillati</taxon>
        <taxon>Actinomycetota</taxon>
        <taxon>Actinomycetes</taxon>
        <taxon>Mycobacteriales</taxon>
        <taxon>Nocardiaceae</taxon>
        <taxon>Nocardia</taxon>
    </lineage>
</organism>
<keyword evidence="1" id="KW-1133">Transmembrane helix</keyword>
<proteinExistence type="predicted"/>